<dbReference type="Proteomes" id="UP000267137">
    <property type="component" value="Unassembled WGS sequence"/>
</dbReference>
<gene>
    <name evidence="2" type="ORF">D8827_05900</name>
</gene>
<reference evidence="2 3" key="1">
    <citation type="submission" date="2018-11" db="EMBL/GenBank/DDBJ databases">
        <title>Species Designations Belie Phenotypic and Genotypic Heterogeneity in Oral Streptococci.</title>
        <authorList>
            <person name="Velsko I."/>
        </authorList>
    </citation>
    <scope>NUCLEOTIDE SEQUENCE [LARGE SCALE GENOMIC DNA]</scope>
    <source>
        <strain evidence="2 3">KLC02</strain>
    </source>
</reference>
<dbReference type="EMBL" id="RJOO01000003">
    <property type="protein sequence ID" value="RSJ23186.1"/>
    <property type="molecule type" value="Genomic_DNA"/>
</dbReference>
<dbReference type="AlphaFoldDB" id="A0AAE8G3W5"/>
<organism evidence="2 3">
    <name type="scientific">Streptococcus intermedius</name>
    <dbReference type="NCBI Taxonomy" id="1338"/>
    <lineage>
        <taxon>Bacteria</taxon>
        <taxon>Bacillati</taxon>
        <taxon>Bacillota</taxon>
        <taxon>Bacilli</taxon>
        <taxon>Lactobacillales</taxon>
        <taxon>Streptococcaceae</taxon>
        <taxon>Streptococcus</taxon>
        <taxon>Streptococcus anginosus group</taxon>
    </lineage>
</organism>
<keyword evidence="1" id="KW-0472">Membrane</keyword>
<name>A0AAE8G3W5_STRIT</name>
<feature type="transmembrane region" description="Helical" evidence="1">
    <location>
        <begin position="6"/>
        <end position="26"/>
    </location>
</feature>
<keyword evidence="1" id="KW-0812">Transmembrane</keyword>
<keyword evidence="1" id="KW-1133">Transmembrane helix</keyword>
<sequence length="44" mass="5452">MLIKIVSLLLSVTAIVMSLFHIHELYHEYKRLSKRVKYWNKRHR</sequence>
<comment type="caution">
    <text evidence="2">The sequence shown here is derived from an EMBL/GenBank/DDBJ whole genome shotgun (WGS) entry which is preliminary data.</text>
</comment>
<evidence type="ECO:0000313" key="3">
    <source>
        <dbReference type="Proteomes" id="UP000267137"/>
    </source>
</evidence>
<evidence type="ECO:0000256" key="1">
    <source>
        <dbReference type="SAM" id="Phobius"/>
    </source>
</evidence>
<evidence type="ECO:0000313" key="2">
    <source>
        <dbReference type="EMBL" id="RSJ23186.1"/>
    </source>
</evidence>
<proteinExistence type="predicted"/>
<accession>A0AAE8G3W5</accession>
<protein>
    <submittedName>
        <fullName evidence="2">Uncharacterized protein</fullName>
    </submittedName>
</protein>